<dbReference type="OrthoDB" id="2756649at2759"/>
<feature type="transmembrane region" description="Helical" evidence="1">
    <location>
        <begin position="80"/>
        <end position="102"/>
    </location>
</feature>
<dbReference type="Pfam" id="PF09463">
    <property type="entry name" value="Opy2"/>
    <property type="match status" value="1"/>
</dbReference>
<organism evidence="3 4">
    <name type="scientific">Trametes coccinea (strain BRFM310)</name>
    <name type="common">Pycnoporus coccineus</name>
    <dbReference type="NCBI Taxonomy" id="1353009"/>
    <lineage>
        <taxon>Eukaryota</taxon>
        <taxon>Fungi</taxon>
        <taxon>Dikarya</taxon>
        <taxon>Basidiomycota</taxon>
        <taxon>Agaricomycotina</taxon>
        <taxon>Agaricomycetes</taxon>
        <taxon>Polyporales</taxon>
        <taxon>Polyporaceae</taxon>
        <taxon>Trametes</taxon>
    </lineage>
</organism>
<dbReference type="AlphaFoldDB" id="A0A1Y2IV22"/>
<reference evidence="3 4" key="1">
    <citation type="journal article" date="2015" name="Biotechnol. Biofuels">
        <title>Enhanced degradation of softwood versus hardwood by the white-rot fungus Pycnoporus coccineus.</title>
        <authorList>
            <person name="Couturier M."/>
            <person name="Navarro D."/>
            <person name="Chevret D."/>
            <person name="Henrissat B."/>
            <person name="Piumi F."/>
            <person name="Ruiz-Duenas F.J."/>
            <person name="Martinez A.T."/>
            <person name="Grigoriev I.V."/>
            <person name="Riley R."/>
            <person name="Lipzen A."/>
            <person name="Berrin J.G."/>
            <person name="Master E.R."/>
            <person name="Rosso M.N."/>
        </authorList>
    </citation>
    <scope>NUCLEOTIDE SEQUENCE [LARGE SCALE GENOMIC DNA]</scope>
    <source>
        <strain evidence="3 4">BRFM310</strain>
    </source>
</reference>
<keyword evidence="1" id="KW-1133">Transmembrane helix</keyword>
<dbReference type="InterPro" id="IPR018571">
    <property type="entry name" value="Membrane_anchor_Opy2_N"/>
</dbReference>
<evidence type="ECO:0000313" key="3">
    <source>
        <dbReference type="EMBL" id="OSD04454.1"/>
    </source>
</evidence>
<proteinExistence type="predicted"/>
<evidence type="ECO:0000259" key="2">
    <source>
        <dbReference type="Pfam" id="PF09463"/>
    </source>
</evidence>
<name>A0A1Y2IV22_TRAC3</name>
<dbReference type="STRING" id="1353009.A0A1Y2IV22"/>
<protein>
    <recommendedName>
        <fullName evidence="2">Membrane anchor Opy2 N-terminal domain-containing protein</fullName>
    </recommendedName>
</protein>
<evidence type="ECO:0000313" key="4">
    <source>
        <dbReference type="Proteomes" id="UP000193067"/>
    </source>
</evidence>
<keyword evidence="1" id="KW-0472">Membrane</keyword>
<accession>A0A1Y2IV22</accession>
<dbReference type="EMBL" id="KZ084096">
    <property type="protein sequence ID" value="OSD04454.1"/>
    <property type="molecule type" value="Genomic_DNA"/>
</dbReference>
<keyword evidence="4" id="KW-1185">Reference proteome</keyword>
<sequence>MTDNSPRRVYPRQTSNGTDSNGCLICGDDTNINCSCAWNESCVVKARDCQTCPTTLCIPNDTTAGASTSPTQPKGINKGIIAAAVVVPLAVFALVVLAFYGFNRRRARRLQAKPDTTSDPSSCSTITEKRTSQKWHVPHLPIANLYTSRSNGATKAEMGTAYGQEQPAVRATNPFTDQYNW</sequence>
<keyword evidence="1" id="KW-0812">Transmembrane</keyword>
<evidence type="ECO:0000256" key="1">
    <source>
        <dbReference type="SAM" id="Phobius"/>
    </source>
</evidence>
<feature type="domain" description="Membrane anchor Opy2 N-terminal" evidence="2">
    <location>
        <begin position="23"/>
        <end position="57"/>
    </location>
</feature>
<gene>
    <name evidence="3" type="ORF">PYCCODRAFT_1465930</name>
</gene>
<dbReference type="Proteomes" id="UP000193067">
    <property type="component" value="Unassembled WGS sequence"/>
</dbReference>